<gene>
    <name evidence="3" type="ORF">PVAP13_3KG136605</name>
</gene>
<evidence type="ECO:0000256" key="1">
    <source>
        <dbReference type="SAM" id="Coils"/>
    </source>
</evidence>
<feature type="coiled-coil region" evidence="1">
    <location>
        <begin position="66"/>
        <end position="93"/>
    </location>
</feature>
<proteinExistence type="predicted"/>
<keyword evidence="1" id="KW-0175">Coiled coil</keyword>
<dbReference type="OrthoDB" id="595554at2759"/>
<dbReference type="AlphaFoldDB" id="A0A8T0URM3"/>
<dbReference type="EMBL" id="CM029041">
    <property type="protein sequence ID" value="KAG2626821.1"/>
    <property type="molecule type" value="Genomic_DNA"/>
</dbReference>
<reference evidence="3" key="1">
    <citation type="submission" date="2020-05" db="EMBL/GenBank/DDBJ databases">
        <title>WGS assembly of Panicum virgatum.</title>
        <authorList>
            <person name="Lovell J.T."/>
            <person name="Jenkins J."/>
            <person name="Shu S."/>
            <person name="Juenger T.E."/>
            <person name="Schmutz J."/>
        </authorList>
    </citation>
    <scope>NUCLEOTIDE SEQUENCE</scope>
    <source>
        <strain evidence="3">AP13</strain>
    </source>
</reference>
<keyword evidence="4" id="KW-1185">Reference proteome</keyword>
<keyword evidence="2" id="KW-0472">Membrane</keyword>
<dbReference type="Proteomes" id="UP000823388">
    <property type="component" value="Chromosome 3K"/>
</dbReference>
<feature type="transmembrane region" description="Helical" evidence="2">
    <location>
        <begin position="95"/>
        <end position="113"/>
    </location>
</feature>
<sequence length="114" mass="13066">MRSRDGGCDMFAWAEESTTTPFVQQLLRDLRDMVWRLRREGINLSAALVEARENFEQAANVHAAEVLAMKAELQLKEKEVAAVNERVRKLERERMMLLFALVVGCAAFVVLRLM</sequence>
<evidence type="ECO:0000313" key="3">
    <source>
        <dbReference type="EMBL" id="KAG2626821.1"/>
    </source>
</evidence>
<evidence type="ECO:0000313" key="4">
    <source>
        <dbReference type="Proteomes" id="UP000823388"/>
    </source>
</evidence>
<evidence type="ECO:0000256" key="2">
    <source>
        <dbReference type="SAM" id="Phobius"/>
    </source>
</evidence>
<comment type="caution">
    <text evidence="3">The sequence shown here is derived from an EMBL/GenBank/DDBJ whole genome shotgun (WGS) entry which is preliminary data.</text>
</comment>
<organism evidence="3 4">
    <name type="scientific">Panicum virgatum</name>
    <name type="common">Blackwell switchgrass</name>
    <dbReference type="NCBI Taxonomy" id="38727"/>
    <lineage>
        <taxon>Eukaryota</taxon>
        <taxon>Viridiplantae</taxon>
        <taxon>Streptophyta</taxon>
        <taxon>Embryophyta</taxon>
        <taxon>Tracheophyta</taxon>
        <taxon>Spermatophyta</taxon>
        <taxon>Magnoliopsida</taxon>
        <taxon>Liliopsida</taxon>
        <taxon>Poales</taxon>
        <taxon>Poaceae</taxon>
        <taxon>PACMAD clade</taxon>
        <taxon>Panicoideae</taxon>
        <taxon>Panicodae</taxon>
        <taxon>Paniceae</taxon>
        <taxon>Panicinae</taxon>
        <taxon>Panicum</taxon>
        <taxon>Panicum sect. Hiantes</taxon>
    </lineage>
</organism>
<keyword evidence="2" id="KW-1133">Transmembrane helix</keyword>
<keyword evidence="2" id="KW-0812">Transmembrane</keyword>
<protein>
    <submittedName>
        <fullName evidence="3">Uncharacterized protein</fullName>
    </submittedName>
</protein>
<accession>A0A8T0URM3</accession>
<name>A0A8T0URM3_PANVG</name>